<keyword evidence="2" id="KW-1185">Reference proteome</keyword>
<proteinExistence type="predicted"/>
<evidence type="ECO:0000313" key="1">
    <source>
        <dbReference type="EMBL" id="ELZ34688.1"/>
    </source>
</evidence>
<evidence type="ECO:0000313" key="2">
    <source>
        <dbReference type="Proteomes" id="UP000011523"/>
    </source>
</evidence>
<dbReference type="EMBL" id="AOJD01000068">
    <property type="protein sequence ID" value="ELZ34688.1"/>
    <property type="molecule type" value="Genomic_DNA"/>
</dbReference>
<gene>
    <name evidence="1" type="ORF">C472_13162</name>
</gene>
<sequence length="111" mass="12029">MFSIRNQGTQDVELQVTPLVYTDVDVNIYDGGTVLAVFLVPVNPDILGITDAKLQFDIWTGDVDVEISAITVKDLTPGDELEFGMAAIAFPEEAIDQSSIDNELVIAAEEV</sequence>
<protein>
    <submittedName>
        <fullName evidence="1">Uncharacterized protein</fullName>
    </submittedName>
</protein>
<accession>M0DIQ0</accession>
<dbReference type="AlphaFoldDB" id="M0DIQ0"/>
<name>M0DIQ0_9EURY</name>
<comment type="caution">
    <text evidence="1">The sequence shown here is derived from an EMBL/GenBank/DDBJ whole genome shotgun (WGS) entry which is preliminary data.</text>
</comment>
<dbReference type="Proteomes" id="UP000011523">
    <property type="component" value="Unassembled WGS sequence"/>
</dbReference>
<organism evidence="1 2">
    <name type="scientific">Halorubrum tebenquichense DSM 14210</name>
    <dbReference type="NCBI Taxonomy" id="1227485"/>
    <lineage>
        <taxon>Archaea</taxon>
        <taxon>Methanobacteriati</taxon>
        <taxon>Methanobacteriota</taxon>
        <taxon>Stenosarchaea group</taxon>
        <taxon>Halobacteria</taxon>
        <taxon>Halobacteriales</taxon>
        <taxon>Haloferacaceae</taxon>
        <taxon>Halorubrum</taxon>
    </lineage>
</organism>
<reference evidence="1 2" key="1">
    <citation type="journal article" date="2014" name="PLoS Genet.">
        <title>Phylogenetically driven sequencing of extremely halophilic archaea reveals strategies for static and dynamic osmo-response.</title>
        <authorList>
            <person name="Becker E.A."/>
            <person name="Seitzer P.M."/>
            <person name="Tritt A."/>
            <person name="Larsen D."/>
            <person name="Krusor M."/>
            <person name="Yao A.I."/>
            <person name="Wu D."/>
            <person name="Madern D."/>
            <person name="Eisen J.A."/>
            <person name="Darling A.E."/>
            <person name="Facciotti M.T."/>
        </authorList>
    </citation>
    <scope>NUCLEOTIDE SEQUENCE [LARGE SCALE GENOMIC DNA]</scope>
    <source>
        <strain evidence="1 2">DSM 14210</strain>
    </source>
</reference>